<dbReference type="Gene3D" id="2.10.109.10">
    <property type="entry name" value="Umud Fragment, subunit A"/>
    <property type="match status" value="1"/>
</dbReference>
<name>B8D6N2_DESA1</name>
<dbReference type="PRINTS" id="PR00728">
    <property type="entry name" value="SIGNALPTASE"/>
</dbReference>
<gene>
    <name evidence="13" type="ordered locus">DKAM_1437</name>
</gene>
<sequence length="152" mass="16955">MNLSYSRILYYTTVIVFTAMLLTLIALVALPIILNGFSPLAVVKGYSMLPTLREGDIVIVQKATPEAIRPGDVIIYSTGGKLIIHRVIKVVIRDGEYYYVTKGDNNSLPDFMYFENNIGIPYNRVLGKVVSINDYIVKIPYLGYLALFLKGG</sequence>
<evidence type="ECO:0000313" key="14">
    <source>
        <dbReference type="Proteomes" id="UP000006903"/>
    </source>
</evidence>
<dbReference type="GO" id="GO:0006465">
    <property type="term" value="P:signal peptide processing"/>
    <property type="evidence" value="ECO:0007669"/>
    <property type="project" value="InterPro"/>
</dbReference>
<feature type="domain" description="Peptidase S24/S26A/S26B/S26C" evidence="12">
    <location>
        <begin position="41"/>
        <end position="112"/>
    </location>
</feature>
<dbReference type="HOGENOM" id="CLU_089996_4_0_2"/>
<dbReference type="InterPro" id="IPR001733">
    <property type="entry name" value="Peptidase_S26B"/>
</dbReference>
<evidence type="ECO:0000256" key="4">
    <source>
        <dbReference type="ARBA" id="ARBA00022801"/>
    </source>
</evidence>
<accession>B8D6N2</accession>
<keyword evidence="5" id="KW-0256">Endoplasmic reticulum</keyword>
<dbReference type="STRING" id="490899.DKAM_1437"/>
<dbReference type="InterPro" id="IPR015927">
    <property type="entry name" value="Peptidase_S24_S26A/B/C"/>
</dbReference>
<dbReference type="NCBIfam" id="TIGR02228">
    <property type="entry name" value="sigpep_I_arch"/>
    <property type="match status" value="1"/>
</dbReference>
<reference evidence="13 14" key="1">
    <citation type="journal article" date="2009" name="J. Bacteriol.">
        <title>Complete genome sequence of the anaerobic, protein-degrading hyperthermophilic crenarchaeon Desulfurococcus kamchatkensis.</title>
        <authorList>
            <person name="Ravin N.V."/>
            <person name="Mardanov A.V."/>
            <person name="Beletsky A.V."/>
            <person name="Kublanov I.V."/>
            <person name="Kolganova T.V."/>
            <person name="Lebedinsky A.V."/>
            <person name="Chernyh N.A."/>
            <person name="Bonch-Osmolovskaya E.A."/>
            <person name="Skryabin K.G."/>
        </authorList>
    </citation>
    <scope>NUCLEOTIDE SEQUENCE [LARGE SCALE GENOMIC DNA]</scope>
    <source>
        <strain evidence="14">DSM 18924 / JCM 16383 / VKM B-2413 / 1221n</strain>
    </source>
</reference>
<keyword evidence="8 11" id="KW-0472">Membrane</keyword>
<dbReference type="MEROPS" id="S26.017"/>
<keyword evidence="3 11" id="KW-0812">Transmembrane</keyword>
<evidence type="ECO:0000256" key="5">
    <source>
        <dbReference type="ARBA" id="ARBA00022824"/>
    </source>
</evidence>
<evidence type="ECO:0000256" key="10">
    <source>
        <dbReference type="ARBA" id="ARBA00045533"/>
    </source>
</evidence>
<dbReference type="CDD" id="cd06462">
    <property type="entry name" value="Peptidase_S24_S26"/>
    <property type="match status" value="1"/>
</dbReference>
<evidence type="ECO:0000256" key="3">
    <source>
        <dbReference type="ARBA" id="ARBA00022692"/>
    </source>
</evidence>
<dbReference type="PANTHER" id="PTHR10806">
    <property type="entry name" value="SIGNAL PEPTIDASE COMPLEX CATALYTIC SUBUNIT SEC11"/>
    <property type="match status" value="1"/>
</dbReference>
<dbReference type="InterPro" id="IPR036286">
    <property type="entry name" value="LexA/Signal_pep-like_sf"/>
</dbReference>
<dbReference type="AlphaFoldDB" id="B8D6N2"/>
<dbReference type="GO" id="GO:0004252">
    <property type="term" value="F:serine-type endopeptidase activity"/>
    <property type="evidence" value="ECO:0007669"/>
    <property type="project" value="InterPro"/>
</dbReference>
<dbReference type="EMBL" id="CP001140">
    <property type="protein sequence ID" value="ACL11763.1"/>
    <property type="molecule type" value="Genomic_DNA"/>
</dbReference>
<keyword evidence="4" id="KW-0378">Hydrolase</keyword>
<dbReference type="GO" id="GO:0016020">
    <property type="term" value="C:membrane"/>
    <property type="evidence" value="ECO:0007669"/>
    <property type="project" value="InterPro"/>
</dbReference>
<dbReference type="PANTHER" id="PTHR10806:SF6">
    <property type="entry name" value="SIGNAL PEPTIDASE COMPLEX CATALYTIC SUBUNIT SEC11"/>
    <property type="match status" value="1"/>
</dbReference>
<dbReference type="KEGG" id="dka:DKAM_1437"/>
<dbReference type="Proteomes" id="UP000006903">
    <property type="component" value="Chromosome"/>
</dbReference>
<comment type="subcellular location">
    <subcellularLocation>
        <location evidence="1">Endoplasmic reticulum membrane</location>
        <topology evidence="1">Single-pass type II membrane protein</topology>
    </subcellularLocation>
</comment>
<comment type="function">
    <text evidence="10">Catalytic component of the signal peptidase complex (SPC) which catalyzes the cleavage of N-terminal signal sequences from nascent proteins as they are translocated into the lumen of the endoplasmic reticulum. Specifically cleaves N-terminal signal peptides that contain a hydrophobic alpha-helix (h-region) shorter than 18-20 amino acids.</text>
</comment>
<keyword evidence="6" id="KW-0735">Signal-anchor</keyword>
<organism evidence="13 14">
    <name type="scientific">Desulfurococcus amylolyticus (strain DSM 18924 / JCM 16383 / VKM B-2413 / 1221n)</name>
    <name type="common">Desulfurococcus kamchatkensis</name>
    <dbReference type="NCBI Taxonomy" id="490899"/>
    <lineage>
        <taxon>Archaea</taxon>
        <taxon>Thermoproteota</taxon>
        <taxon>Thermoprotei</taxon>
        <taxon>Desulfurococcales</taxon>
        <taxon>Desulfurococcaceae</taxon>
        <taxon>Desulfurococcus</taxon>
    </lineage>
</organism>
<evidence type="ECO:0000256" key="8">
    <source>
        <dbReference type="ARBA" id="ARBA00023136"/>
    </source>
</evidence>
<dbReference type="PROSITE" id="PS00501">
    <property type="entry name" value="SPASE_I_1"/>
    <property type="match status" value="1"/>
</dbReference>
<keyword evidence="7 11" id="KW-1133">Transmembrane helix</keyword>
<evidence type="ECO:0000256" key="2">
    <source>
        <dbReference type="ARBA" id="ARBA00022670"/>
    </source>
</evidence>
<evidence type="ECO:0000256" key="6">
    <source>
        <dbReference type="ARBA" id="ARBA00022968"/>
    </source>
</evidence>
<dbReference type="GeneID" id="7171470"/>
<evidence type="ECO:0000259" key="12">
    <source>
        <dbReference type="Pfam" id="PF00717"/>
    </source>
</evidence>
<dbReference type="SUPFAM" id="SSF51306">
    <property type="entry name" value="LexA/Signal peptidase"/>
    <property type="match status" value="1"/>
</dbReference>
<evidence type="ECO:0000313" key="13">
    <source>
        <dbReference type="EMBL" id="ACL11763.1"/>
    </source>
</evidence>
<protein>
    <recommendedName>
        <fullName evidence="9">Signal peptidase I</fullName>
    </recommendedName>
</protein>
<dbReference type="eggNOG" id="arCOG01739">
    <property type="taxonomic scope" value="Archaea"/>
</dbReference>
<evidence type="ECO:0000256" key="1">
    <source>
        <dbReference type="ARBA" id="ARBA00004648"/>
    </source>
</evidence>
<proteinExistence type="predicted"/>
<keyword evidence="2" id="KW-0645">Protease</keyword>
<evidence type="ECO:0000256" key="7">
    <source>
        <dbReference type="ARBA" id="ARBA00022989"/>
    </source>
</evidence>
<feature type="transmembrane region" description="Helical" evidence="11">
    <location>
        <begin position="9"/>
        <end position="34"/>
    </location>
</feature>
<evidence type="ECO:0000256" key="9">
    <source>
        <dbReference type="ARBA" id="ARBA00033305"/>
    </source>
</evidence>
<evidence type="ECO:0000256" key="11">
    <source>
        <dbReference type="SAM" id="Phobius"/>
    </source>
</evidence>
<dbReference type="InterPro" id="IPR019756">
    <property type="entry name" value="Pept_S26A_signal_pept_1_Ser-AS"/>
</dbReference>
<dbReference type="Pfam" id="PF00717">
    <property type="entry name" value="Peptidase_S24"/>
    <property type="match status" value="1"/>
</dbReference>
<dbReference type="RefSeq" id="WP_012609104.1">
    <property type="nucleotide sequence ID" value="NC_011766.1"/>
</dbReference>